<organism evidence="2 3">
    <name type="scientific">Pseudocohnilembus persalinus</name>
    <name type="common">Ciliate</name>
    <dbReference type="NCBI Taxonomy" id="266149"/>
    <lineage>
        <taxon>Eukaryota</taxon>
        <taxon>Sar</taxon>
        <taxon>Alveolata</taxon>
        <taxon>Ciliophora</taxon>
        <taxon>Intramacronucleata</taxon>
        <taxon>Oligohymenophorea</taxon>
        <taxon>Scuticociliatia</taxon>
        <taxon>Philasterida</taxon>
        <taxon>Pseudocohnilembidae</taxon>
        <taxon>Pseudocohnilembus</taxon>
    </lineage>
</organism>
<reference evidence="2 3" key="1">
    <citation type="journal article" date="2015" name="Sci. Rep.">
        <title>Genome of the facultative scuticociliatosis pathogen Pseudocohnilembus persalinus provides insight into its virulence through horizontal gene transfer.</title>
        <authorList>
            <person name="Xiong J."/>
            <person name="Wang G."/>
            <person name="Cheng J."/>
            <person name="Tian M."/>
            <person name="Pan X."/>
            <person name="Warren A."/>
            <person name="Jiang C."/>
            <person name="Yuan D."/>
            <person name="Miao W."/>
        </authorList>
    </citation>
    <scope>NUCLEOTIDE SEQUENCE [LARGE SCALE GENOMIC DNA]</scope>
    <source>
        <strain evidence="2">36N120E</strain>
    </source>
</reference>
<protein>
    <submittedName>
        <fullName evidence="2">Uncharacterized protein</fullName>
    </submittedName>
</protein>
<sequence length="134" mass="15801">MTSQEEENYEQPKTYIRLSYEGQQKYKELQQNSIKKFGFWLFVGNLGGFAVAQGVPYLPFKEKKLSKVKRYQRIAFFTSLIAFSYHGYKLSKRDFVRSKKKLLANPAFTLTEPEEYGNLNSEYGQNQEQQENQK</sequence>
<gene>
    <name evidence="2" type="ORF">PPERSA_05648</name>
</gene>
<accession>A0A0V0QPQ7</accession>
<dbReference type="Proteomes" id="UP000054937">
    <property type="component" value="Unassembled WGS sequence"/>
</dbReference>
<keyword evidence="1" id="KW-1133">Transmembrane helix</keyword>
<feature type="transmembrane region" description="Helical" evidence="1">
    <location>
        <begin position="37"/>
        <end position="58"/>
    </location>
</feature>
<comment type="caution">
    <text evidence="2">The sequence shown here is derived from an EMBL/GenBank/DDBJ whole genome shotgun (WGS) entry which is preliminary data.</text>
</comment>
<keyword evidence="1" id="KW-0472">Membrane</keyword>
<dbReference type="OrthoDB" id="312150at2759"/>
<dbReference type="AlphaFoldDB" id="A0A0V0QPQ7"/>
<proteinExistence type="predicted"/>
<name>A0A0V0QPQ7_PSEPJ</name>
<evidence type="ECO:0000313" key="3">
    <source>
        <dbReference type="Proteomes" id="UP000054937"/>
    </source>
</evidence>
<dbReference type="InParanoid" id="A0A0V0QPQ7"/>
<feature type="transmembrane region" description="Helical" evidence="1">
    <location>
        <begin position="70"/>
        <end position="88"/>
    </location>
</feature>
<dbReference type="EMBL" id="LDAU01000118">
    <property type="protein sequence ID" value="KRX04387.1"/>
    <property type="molecule type" value="Genomic_DNA"/>
</dbReference>
<evidence type="ECO:0000256" key="1">
    <source>
        <dbReference type="SAM" id="Phobius"/>
    </source>
</evidence>
<evidence type="ECO:0000313" key="2">
    <source>
        <dbReference type="EMBL" id="KRX04387.1"/>
    </source>
</evidence>
<keyword evidence="3" id="KW-1185">Reference proteome</keyword>
<dbReference type="OMA" id="YWVAVAN"/>
<keyword evidence="1" id="KW-0812">Transmembrane</keyword>